<dbReference type="KEGG" id="fcz:IMF26_07610"/>
<organism evidence="1">
    <name type="scientific">Candidatus Fermentithermobacillus carboniphilus</name>
    <dbReference type="NCBI Taxonomy" id="3085328"/>
    <lineage>
        <taxon>Bacteria</taxon>
        <taxon>Bacillati</taxon>
        <taxon>Bacillota</taxon>
        <taxon>Candidatus Fermentithermobacillia</taxon>
        <taxon>Candidatus Fermentithermobacillales</taxon>
        <taxon>Candidatus Fermentithermobacillaceae</taxon>
        <taxon>Candidatus Fermentithermobacillus</taxon>
    </lineage>
</organism>
<accession>A0AAT9LAX4</accession>
<reference evidence="1" key="2">
    <citation type="journal article" date="2023" name="Biology">
        <title>Prokaryotic Life Associated with Coal-Fire Gas Vents Revealed by Metagenomics.</title>
        <authorList>
            <person name="Kadnikov V.V."/>
            <person name="Mardanov A.V."/>
            <person name="Beletsky A.V."/>
            <person name="Karnachuk O.V."/>
            <person name="Ravin N.V."/>
        </authorList>
    </citation>
    <scope>NUCLEOTIDE SEQUENCE</scope>
    <source>
        <strain evidence="1">Bu02</strain>
    </source>
</reference>
<gene>
    <name evidence="1" type="ORF">IMF26_07610</name>
</gene>
<sequence length="158" mass="17617">MRGKDIGVSEVRNCKRCGKVFISRGSYICPECLQKEEEQFEIVKKYLAENPRATVKETSENTKVPVEVITEFMRKGLLISVLPGEGNAGLSCAICKRPIQSGKICPECERALFAKGLSGGKGKNDTISEESVAVVSEQRRAGQPERMYTFDLIRRKRT</sequence>
<reference evidence="1" key="1">
    <citation type="submission" date="2020-10" db="EMBL/GenBank/DDBJ databases">
        <authorList>
            <person name="Kadnikov V."/>
            <person name="Beletsky A.V."/>
            <person name="Mardanov A.V."/>
            <person name="Karnachuk O.V."/>
            <person name="Ravin N.V."/>
        </authorList>
    </citation>
    <scope>NUCLEOTIDE SEQUENCE</scope>
    <source>
        <strain evidence="1">Bu02</strain>
    </source>
</reference>
<proteinExistence type="predicted"/>
<evidence type="ECO:0000313" key="1">
    <source>
        <dbReference type="EMBL" id="QUL97934.1"/>
    </source>
</evidence>
<dbReference type="EMBL" id="CP062796">
    <property type="protein sequence ID" value="QUL97934.1"/>
    <property type="molecule type" value="Genomic_DNA"/>
</dbReference>
<name>A0AAT9LAX4_9FIRM</name>
<dbReference type="AlphaFoldDB" id="A0AAT9LAX4"/>
<protein>
    <submittedName>
        <fullName evidence="1">MerR family transcriptional regulator</fullName>
    </submittedName>
</protein>